<reference evidence="1 2" key="1">
    <citation type="submission" date="2020-04" db="EMBL/GenBank/DDBJ databases">
        <title>Perkinsus olseni comparative genomics.</title>
        <authorList>
            <person name="Bogema D.R."/>
        </authorList>
    </citation>
    <scope>NUCLEOTIDE SEQUENCE [LARGE SCALE GENOMIC DNA]</scope>
    <source>
        <strain evidence="1">ATCC PRA-179</strain>
    </source>
</reference>
<proteinExistence type="predicted"/>
<name>A0A7J6KKQ4_PEROL</name>
<sequence>MSVASSENQDHDEVTAILTSVCEDETTIGVLHKFLCDSHITKARSLATLSPALIAAASTQLRAPDEGDQKMDGTLWKGVVASLLAAARDEALAQIEHQVLLAKQELTLAEGPSDGDRSKSARRAKPRAYTTALKLVASRLGRPSLPPSLVPPQRLLETLRLNIAVFVDFKRYFPQSSASGARNDVETRVAESLDGLPVLVRASGSSSAEQDRSRSYCSQWVRCFLVFAIALLTIQEDSTTTEATEVPAVTEAGADRSTQEVQVVDLLSYLDRILWYATQYGFKTASEVDEA</sequence>
<evidence type="ECO:0000313" key="1">
    <source>
        <dbReference type="EMBL" id="KAF4647855.1"/>
    </source>
</evidence>
<evidence type="ECO:0000313" key="2">
    <source>
        <dbReference type="Proteomes" id="UP000570595"/>
    </source>
</evidence>
<gene>
    <name evidence="1" type="ORF">FOZ61_003590</name>
</gene>
<dbReference type="Proteomes" id="UP000570595">
    <property type="component" value="Unassembled WGS sequence"/>
</dbReference>
<protein>
    <submittedName>
        <fullName evidence="1">Uncharacterized protein</fullName>
    </submittedName>
</protein>
<dbReference type="EMBL" id="JABAHT010002109">
    <property type="protein sequence ID" value="KAF4647855.1"/>
    <property type="molecule type" value="Genomic_DNA"/>
</dbReference>
<dbReference type="AlphaFoldDB" id="A0A7J6KKQ4"/>
<comment type="caution">
    <text evidence="1">The sequence shown here is derived from an EMBL/GenBank/DDBJ whole genome shotgun (WGS) entry which is preliminary data.</text>
</comment>
<feature type="non-terminal residue" evidence="1">
    <location>
        <position position="291"/>
    </location>
</feature>
<organism evidence="1 2">
    <name type="scientific">Perkinsus olseni</name>
    <name type="common">Perkinsus atlanticus</name>
    <dbReference type="NCBI Taxonomy" id="32597"/>
    <lineage>
        <taxon>Eukaryota</taxon>
        <taxon>Sar</taxon>
        <taxon>Alveolata</taxon>
        <taxon>Perkinsozoa</taxon>
        <taxon>Perkinsea</taxon>
        <taxon>Perkinsida</taxon>
        <taxon>Perkinsidae</taxon>
        <taxon>Perkinsus</taxon>
    </lineage>
</organism>
<dbReference type="OrthoDB" id="10447140at2759"/>
<accession>A0A7J6KKQ4</accession>